<dbReference type="EMBL" id="ML995828">
    <property type="protein sequence ID" value="KAF2770099.1"/>
    <property type="molecule type" value="Genomic_DNA"/>
</dbReference>
<feature type="region of interest" description="Disordered" evidence="1">
    <location>
        <begin position="136"/>
        <end position="164"/>
    </location>
</feature>
<dbReference type="AlphaFoldDB" id="A0A6G1LC00"/>
<proteinExistence type="predicted"/>
<reference evidence="2" key="1">
    <citation type="journal article" date="2020" name="Stud. Mycol.">
        <title>101 Dothideomycetes genomes: a test case for predicting lifestyles and emergence of pathogens.</title>
        <authorList>
            <person name="Haridas S."/>
            <person name="Albert R."/>
            <person name="Binder M."/>
            <person name="Bloem J."/>
            <person name="Labutti K."/>
            <person name="Salamov A."/>
            <person name="Andreopoulos B."/>
            <person name="Baker S."/>
            <person name="Barry K."/>
            <person name="Bills G."/>
            <person name="Bluhm B."/>
            <person name="Cannon C."/>
            <person name="Castanera R."/>
            <person name="Culley D."/>
            <person name="Daum C."/>
            <person name="Ezra D."/>
            <person name="Gonzalez J."/>
            <person name="Henrissat B."/>
            <person name="Kuo A."/>
            <person name="Liang C."/>
            <person name="Lipzen A."/>
            <person name="Lutzoni F."/>
            <person name="Magnuson J."/>
            <person name="Mondo S."/>
            <person name="Nolan M."/>
            <person name="Ohm R."/>
            <person name="Pangilinan J."/>
            <person name="Park H.-J."/>
            <person name="Ramirez L."/>
            <person name="Alfaro M."/>
            <person name="Sun H."/>
            <person name="Tritt A."/>
            <person name="Yoshinaga Y."/>
            <person name="Zwiers L.-H."/>
            <person name="Turgeon B."/>
            <person name="Goodwin S."/>
            <person name="Spatafora J."/>
            <person name="Crous P."/>
            <person name="Grigoriev I."/>
        </authorList>
    </citation>
    <scope>NUCLEOTIDE SEQUENCE</scope>
    <source>
        <strain evidence="2">CBS 116005</strain>
    </source>
</reference>
<evidence type="ECO:0000256" key="1">
    <source>
        <dbReference type="SAM" id="MobiDB-lite"/>
    </source>
</evidence>
<feature type="region of interest" description="Disordered" evidence="1">
    <location>
        <begin position="24"/>
        <end position="66"/>
    </location>
</feature>
<dbReference type="Proteomes" id="UP000799436">
    <property type="component" value="Unassembled WGS sequence"/>
</dbReference>
<sequence>MQHRQDSYYSSGFTQQHDSYYGIDASQQQGPHYDHSTSAYGYGIQPNPIGSSRPGGSTDGDELGNINPLAARDTLSRCMAFPHHHLGGQLRTTPTLCGIASHRHLSTQHHPATFLPGTTSQSHLDRQLHQIPTRGAVCQQHPGRSRQQQQHQTGSPPTGYTVTNNATTVLVNPGLDPFRPFNITKEMRQYLRQQMTLGNTIPRKGKTINPHDATKKPLTSREKDEFRQKLDCVTRWAFLLTHVNIAAADIVSWVFGDRVEVNSVDWDWARTKLMENMRTYKNQTINNMENYVRKIIENDARVLEMSPEEFAGQYLPDAFSPISYFQCFKSMKSHININDSQPLGQWYLKTIWLNVAKSVFKWLKGLTDRQKALDFFDTVALLEDHDDVDINDFQQLTRGYLIKKARKKRNFAETSATYTRAAGPPLKKIATTPEEAHEVTSCDVELAEFDSCSCDADAEDEGMHSDDKRHHVSEDHRRVPSPTEAIRFRESCISKLTVQYHGPSYDETVCQPGISKLPPLYVNPPEPSPPTWLPRYHPSHPPASLPSITASEDLGGSGDEDDADGEAEQKDEFFDEALLNQENNFNSGISQDTGANAFDYDGIELEHATIERVHKRHSPPSSSGHQFIWRGS</sequence>
<organism evidence="2 3">
    <name type="scientific">Teratosphaeria nubilosa</name>
    <dbReference type="NCBI Taxonomy" id="161662"/>
    <lineage>
        <taxon>Eukaryota</taxon>
        <taxon>Fungi</taxon>
        <taxon>Dikarya</taxon>
        <taxon>Ascomycota</taxon>
        <taxon>Pezizomycotina</taxon>
        <taxon>Dothideomycetes</taxon>
        <taxon>Dothideomycetidae</taxon>
        <taxon>Mycosphaerellales</taxon>
        <taxon>Teratosphaeriaceae</taxon>
        <taxon>Teratosphaeria</taxon>
    </lineage>
</organism>
<feature type="region of interest" description="Disordered" evidence="1">
    <location>
        <begin position="613"/>
        <end position="632"/>
    </location>
</feature>
<keyword evidence="3" id="KW-1185">Reference proteome</keyword>
<feature type="region of interest" description="Disordered" evidence="1">
    <location>
        <begin position="201"/>
        <end position="221"/>
    </location>
</feature>
<name>A0A6G1LC00_9PEZI</name>
<feature type="region of interest" description="Disordered" evidence="1">
    <location>
        <begin position="531"/>
        <end position="567"/>
    </location>
</feature>
<accession>A0A6G1LC00</accession>
<dbReference type="OrthoDB" id="5425043at2759"/>
<evidence type="ECO:0000313" key="3">
    <source>
        <dbReference type="Proteomes" id="UP000799436"/>
    </source>
</evidence>
<feature type="compositionally biased region" description="Basic and acidic residues" evidence="1">
    <location>
        <begin position="212"/>
        <end position="221"/>
    </location>
</feature>
<feature type="region of interest" description="Disordered" evidence="1">
    <location>
        <begin position="458"/>
        <end position="481"/>
    </location>
</feature>
<feature type="compositionally biased region" description="Basic and acidic residues" evidence="1">
    <location>
        <begin position="461"/>
        <end position="478"/>
    </location>
</feature>
<feature type="compositionally biased region" description="Low complexity" evidence="1">
    <location>
        <begin position="139"/>
        <end position="164"/>
    </location>
</feature>
<protein>
    <submittedName>
        <fullName evidence="2">Uncharacterized protein</fullName>
    </submittedName>
</protein>
<gene>
    <name evidence="2" type="ORF">EJ03DRAFT_350683</name>
</gene>
<evidence type="ECO:0000313" key="2">
    <source>
        <dbReference type="EMBL" id="KAF2770099.1"/>
    </source>
</evidence>